<dbReference type="EMBL" id="PJNE01000001">
    <property type="protein sequence ID" value="PKW27932.1"/>
    <property type="molecule type" value="Genomic_DNA"/>
</dbReference>
<keyword evidence="1" id="KW-0732">Signal</keyword>
<reference evidence="2 3" key="1">
    <citation type="submission" date="2017-12" db="EMBL/GenBank/DDBJ databases">
        <title>Sequencing the genomes of 1000 Actinobacteria strains.</title>
        <authorList>
            <person name="Klenk H.-P."/>
        </authorList>
    </citation>
    <scope>NUCLEOTIDE SEQUENCE [LARGE SCALE GENOMIC DNA]</scope>
    <source>
        <strain evidence="2 3">DSM 12806</strain>
    </source>
</reference>
<feature type="chain" id="PRO_5014995248" evidence="1">
    <location>
        <begin position="25"/>
        <end position="38"/>
    </location>
</feature>
<accession>A0A2N3YM67</accession>
<dbReference type="Proteomes" id="UP000233781">
    <property type="component" value="Unassembled WGS sequence"/>
</dbReference>
<evidence type="ECO:0000313" key="2">
    <source>
        <dbReference type="EMBL" id="PKW27932.1"/>
    </source>
</evidence>
<comment type="caution">
    <text evidence="2">The sequence shown here is derived from an EMBL/GenBank/DDBJ whole genome shotgun (WGS) entry which is preliminary data.</text>
</comment>
<gene>
    <name evidence="2" type="ORF">ATL31_2783</name>
</gene>
<sequence>MRRFLSVLGLLTVLVATPAAVASAAPASAIQYGHCAVC</sequence>
<name>A0A2N3YM67_9MICO</name>
<dbReference type="AlphaFoldDB" id="A0A2N3YM67"/>
<evidence type="ECO:0000256" key="1">
    <source>
        <dbReference type="SAM" id="SignalP"/>
    </source>
</evidence>
<protein>
    <submittedName>
        <fullName evidence="2">Uncharacterized protein</fullName>
    </submittedName>
</protein>
<evidence type="ECO:0000313" key="3">
    <source>
        <dbReference type="Proteomes" id="UP000233781"/>
    </source>
</evidence>
<keyword evidence="3" id="KW-1185">Reference proteome</keyword>
<proteinExistence type="predicted"/>
<feature type="signal peptide" evidence="1">
    <location>
        <begin position="1"/>
        <end position="24"/>
    </location>
</feature>
<organism evidence="2 3">
    <name type="scientific">Phycicoccus duodecadis</name>
    <dbReference type="NCBI Taxonomy" id="173053"/>
    <lineage>
        <taxon>Bacteria</taxon>
        <taxon>Bacillati</taxon>
        <taxon>Actinomycetota</taxon>
        <taxon>Actinomycetes</taxon>
        <taxon>Micrococcales</taxon>
        <taxon>Intrasporangiaceae</taxon>
        <taxon>Phycicoccus</taxon>
    </lineage>
</organism>